<evidence type="ECO:0000313" key="5">
    <source>
        <dbReference type="Proteomes" id="UP000261245"/>
    </source>
</evidence>
<dbReference type="InterPro" id="IPR005902">
    <property type="entry name" value="HU_DNA-bd_put"/>
</dbReference>
<dbReference type="InterPro" id="IPR041607">
    <property type="entry name" value="HU-HIG"/>
</dbReference>
<evidence type="ECO:0000256" key="1">
    <source>
        <dbReference type="ARBA" id="ARBA00023125"/>
    </source>
</evidence>
<gene>
    <name evidence="4" type="ORF">DXB80_05465</name>
</gene>
<dbReference type="RefSeq" id="WP_117727667.1">
    <property type="nucleotide sequence ID" value="NZ_JBALKV010000002.1"/>
</dbReference>
<name>A0AA93BAE0_9BACT</name>
<evidence type="ECO:0000256" key="2">
    <source>
        <dbReference type="SAM" id="MobiDB-lite"/>
    </source>
</evidence>
<dbReference type="SUPFAM" id="SSF47729">
    <property type="entry name" value="IHF-like DNA-binding proteins"/>
    <property type="match status" value="1"/>
</dbReference>
<dbReference type="Proteomes" id="UP000261245">
    <property type="component" value="Unassembled WGS sequence"/>
</dbReference>
<dbReference type="Pfam" id="PF18291">
    <property type="entry name" value="HU-HIG"/>
    <property type="match status" value="1"/>
</dbReference>
<sequence>MEQKGTLKYRKIQRTPQSGENAGKKKWYATSVTDREVDFEGFVTHIADHGSPYSRGTIHGVLMDALDHLQELILDGKSVRLSGLGLFSIGMSSKAEDTRDKVTAASVEGVHLIVRNTKTWSNSELRKKCKIEEYGAFTGTDNTGTSGGTSGGGSTQGGSGTTGGTGSDGQGSESSGGTTGKDDTGDGLE</sequence>
<dbReference type="EMBL" id="QSUC01000010">
    <property type="protein sequence ID" value="RGN10499.1"/>
    <property type="molecule type" value="Genomic_DNA"/>
</dbReference>
<feature type="region of interest" description="Disordered" evidence="2">
    <location>
        <begin position="1"/>
        <end position="24"/>
    </location>
</feature>
<dbReference type="InterPro" id="IPR010992">
    <property type="entry name" value="IHF-like_DNA-bd_dom_sf"/>
</dbReference>
<organism evidence="4 5">
    <name type="scientific">Segatella copri</name>
    <dbReference type="NCBI Taxonomy" id="165179"/>
    <lineage>
        <taxon>Bacteria</taxon>
        <taxon>Pseudomonadati</taxon>
        <taxon>Bacteroidota</taxon>
        <taxon>Bacteroidia</taxon>
        <taxon>Bacteroidales</taxon>
        <taxon>Prevotellaceae</taxon>
        <taxon>Segatella</taxon>
    </lineage>
</organism>
<dbReference type="GO" id="GO:0003677">
    <property type="term" value="F:DNA binding"/>
    <property type="evidence" value="ECO:0007669"/>
    <property type="project" value="UniProtKB-KW"/>
</dbReference>
<dbReference type="NCBIfam" id="TIGR01201">
    <property type="entry name" value="HU_rel"/>
    <property type="match status" value="1"/>
</dbReference>
<comment type="caution">
    <text evidence="4">The sequence shown here is derived from an EMBL/GenBank/DDBJ whole genome shotgun (WGS) entry which is preliminary data.</text>
</comment>
<dbReference type="AlphaFoldDB" id="A0AA93BAE0"/>
<feature type="compositionally biased region" description="Basic and acidic residues" evidence="2">
    <location>
        <begin position="180"/>
        <end position="189"/>
    </location>
</feature>
<proteinExistence type="predicted"/>
<reference evidence="4 5" key="1">
    <citation type="submission" date="2018-08" db="EMBL/GenBank/DDBJ databases">
        <title>A genome reference for cultivated species of the human gut microbiota.</title>
        <authorList>
            <person name="Zou Y."/>
            <person name="Xue W."/>
            <person name="Luo G."/>
        </authorList>
    </citation>
    <scope>NUCLEOTIDE SEQUENCE [LARGE SCALE GENOMIC DNA]</scope>
    <source>
        <strain evidence="4 5">OM06-11</strain>
    </source>
</reference>
<accession>A0AA93BAE0</accession>
<feature type="compositionally biased region" description="Gly residues" evidence="2">
    <location>
        <begin position="145"/>
        <end position="169"/>
    </location>
</feature>
<feature type="domain" description="HU" evidence="3">
    <location>
        <begin position="8"/>
        <end position="119"/>
    </location>
</feature>
<keyword evidence="1 4" id="KW-0238">DNA-binding</keyword>
<evidence type="ECO:0000259" key="3">
    <source>
        <dbReference type="Pfam" id="PF18291"/>
    </source>
</evidence>
<evidence type="ECO:0000313" key="4">
    <source>
        <dbReference type="EMBL" id="RGN10499.1"/>
    </source>
</evidence>
<protein>
    <submittedName>
        <fullName evidence="4">DNA-binding protein</fullName>
    </submittedName>
</protein>
<feature type="region of interest" description="Disordered" evidence="2">
    <location>
        <begin position="137"/>
        <end position="189"/>
    </location>
</feature>